<name>A0A4U0UBF0_9PEZI</name>
<feature type="compositionally biased region" description="Low complexity" evidence="1">
    <location>
        <begin position="478"/>
        <end position="488"/>
    </location>
</feature>
<reference evidence="2 3" key="1">
    <citation type="submission" date="2017-03" db="EMBL/GenBank/DDBJ databases">
        <title>Genomes of endolithic fungi from Antarctica.</title>
        <authorList>
            <person name="Coleine C."/>
            <person name="Masonjones S."/>
            <person name="Stajich J.E."/>
        </authorList>
    </citation>
    <scope>NUCLEOTIDE SEQUENCE [LARGE SCALE GENOMIC DNA]</scope>
    <source>
        <strain evidence="2 3">CCFEE 6315</strain>
    </source>
</reference>
<dbReference type="PANTHER" id="PTHR37283:SF1">
    <property type="entry name" value="PH DOMAIN-CONTAINING PROTEIN YHR131C"/>
    <property type="match status" value="1"/>
</dbReference>
<evidence type="ECO:0000313" key="3">
    <source>
        <dbReference type="Proteomes" id="UP000308549"/>
    </source>
</evidence>
<evidence type="ECO:0008006" key="4">
    <source>
        <dbReference type="Google" id="ProtNLM"/>
    </source>
</evidence>
<dbReference type="AlphaFoldDB" id="A0A4U0UBF0"/>
<evidence type="ECO:0000313" key="2">
    <source>
        <dbReference type="EMBL" id="TKA32497.1"/>
    </source>
</evidence>
<feature type="compositionally biased region" description="Polar residues" evidence="1">
    <location>
        <begin position="526"/>
        <end position="542"/>
    </location>
</feature>
<organism evidence="2 3">
    <name type="scientific">Salinomyces thailandicus</name>
    <dbReference type="NCBI Taxonomy" id="706561"/>
    <lineage>
        <taxon>Eukaryota</taxon>
        <taxon>Fungi</taxon>
        <taxon>Dikarya</taxon>
        <taxon>Ascomycota</taxon>
        <taxon>Pezizomycotina</taxon>
        <taxon>Dothideomycetes</taxon>
        <taxon>Dothideomycetidae</taxon>
        <taxon>Mycosphaerellales</taxon>
        <taxon>Teratosphaeriaceae</taxon>
        <taxon>Salinomyces</taxon>
    </lineage>
</organism>
<keyword evidence="3" id="KW-1185">Reference proteome</keyword>
<dbReference type="EMBL" id="NAJL01000005">
    <property type="protein sequence ID" value="TKA32497.1"/>
    <property type="molecule type" value="Genomic_DNA"/>
</dbReference>
<dbReference type="OrthoDB" id="5865767at2759"/>
<feature type="region of interest" description="Disordered" evidence="1">
    <location>
        <begin position="345"/>
        <end position="376"/>
    </location>
</feature>
<feature type="compositionally biased region" description="Basic and acidic residues" evidence="1">
    <location>
        <begin position="297"/>
        <end position="309"/>
    </location>
</feature>
<dbReference type="Gene3D" id="2.30.29.30">
    <property type="entry name" value="Pleckstrin-homology domain (PH domain)/Phosphotyrosine-binding domain (PTB)"/>
    <property type="match status" value="1"/>
</dbReference>
<dbReference type="InterPro" id="IPR011993">
    <property type="entry name" value="PH-like_dom_sf"/>
</dbReference>
<feature type="compositionally biased region" description="Basic and acidic residues" evidence="1">
    <location>
        <begin position="544"/>
        <end position="554"/>
    </location>
</feature>
<feature type="region of interest" description="Disordered" evidence="1">
    <location>
        <begin position="455"/>
        <end position="498"/>
    </location>
</feature>
<feature type="region of interest" description="Disordered" evidence="1">
    <location>
        <begin position="526"/>
        <end position="554"/>
    </location>
</feature>
<protein>
    <recommendedName>
        <fullName evidence="4">PH domain-containing protein</fullName>
    </recommendedName>
</protein>
<comment type="caution">
    <text evidence="2">The sequence shown here is derived from an EMBL/GenBank/DDBJ whole genome shotgun (WGS) entry which is preliminary data.</text>
</comment>
<gene>
    <name evidence="2" type="ORF">B0A50_01605</name>
</gene>
<feature type="region of interest" description="Disordered" evidence="1">
    <location>
        <begin position="391"/>
        <end position="410"/>
    </location>
</feature>
<feature type="compositionally biased region" description="Polar residues" evidence="1">
    <location>
        <begin position="366"/>
        <end position="376"/>
    </location>
</feature>
<accession>A0A4U0UBF0</accession>
<evidence type="ECO:0000256" key="1">
    <source>
        <dbReference type="SAM" id="MobiDB-lite"/>
    </source>
</evidence>
<dbReference type="PANTHER" id="PTHR37283">
    <property type="entry name" value="PH DOMAIN-CONTAINING PROTEIN YHR131C"/>
    <property type="match status" value="1"/>
</dbReference>
<feature type="region of interest" description="Disordered" evidence="1">
    <location>
        <begin position="291"/>
        <end position="330"/>
    </location>
</feature>
<sequence length="563" mass="62108">MAMSPFALSILGMESTSRRDDVVPGVIPPVREDRAARPRPARRATSNYNAFQTSCTPASDDPPSYSIATRHKLSTPTTRAGQEELPKYTSTVNDEAKMLLQLESMNPLHGTAQSEWREVYVVLCGTMLSFYRVKDGGPGRLLRSYTLQHAEVGLATDSSHTVLVPQTRLAHLIPSSARRKAWSKDSSLYKAAKQSILRIRIETDQIILAHASEDRICNLINAISAGIDISQSIDERTIPRQCTVPRRRRRQPRIPDSDDLNDPALIAYQERILREMFPTFAAQRVGQLAGATPQAAEAERAASRPDELQRTTTATSMDDAPVESTQGPMRDEDDLDFAVMREDFATPGASAPTQDRSSDPNRPAMSRQTTATSVSSVLSDSAIYATDPINFNPEGKWHPPHPRTAAQSQRYTRRCMPVLLAEAVRASDVLICNSRRIKINWRMELLEDWELSPPSYKSHGFKKASDPGQGGGLERTKSTSASSQAASSNDPGTSRSFLGREVDAGDQIERVESGVTNLELSKVNSATKETRAASRSSAQLQQMEAKRQEVRRGEDVHGVAFCF</sequence>
<dbReference type="Proteomes" id="UP000308549">
    <property type="component" value="Unassembled WGS sequence"/>
</dbReference>
<proteinExistence type="predicted"/>